<dbReference type="InterPro" id="IPR036412">
    <property type="entry name" value="HAD-like_sf"/>
</dbReference>
<dbReference type="GO" id="GO:0005739">
    <property type="term" value="C:mitochondrion"/>
    <property type="evidence" value="ECO:0007669"/>
    <property type="project" value="TreeGrafter"/>
</dbReference>
<dbReference type="Gene3D" id="3.40.50.1000">
    <property type="entry name" value="HAD superfamily/HAD-like"/>
    <property type="match status" value="1"/>
</dbReference>
<dbReference type="Pfam" id="PF06941">
    <property type="entry name" value="NT5C"/>
    <property type="match status" value="1"/>
</dbReference>
<dbReference type="Proteomes" id="UP000838412">
    <property type="component" value="Chromosome 9"/>
</dbReference>
<dbReference type="SFLD" id="SFLDG01126">
    <property type="entry name" value="C1.2:_Nucleotidase_Like"/>
    <property type="match status" value="1"/>
</dbReference>
<sequence length="253" mass="29885">MQNIHQRACRNLVKHFKLYKDVFSSQQGRLHRETTVQRRTFSGKKMAPRNSPRNLRVLLDMDGVLADFEGQFLKRFREKYPHDPFVPLEERSGFYVTKQYYDLGQDIGTKAFSIYEEKGFFLNLQPIEGALEAAREMAEMEGVDVYICTSPIKKYTHCVVEKYQWLDKHLGKEWMERMILTRDKTVINGDLLIDDKPNITGGMNPPMWQHVLFTSWHNRDVVPQGSQIRLDGWLPHSNWRDILEQKRQEISDH</sequence>
<proteinExistence type="predicted"/>
<keyword evidence="3" id="KW-1185">Reference proteome</keyword>
<feature type="active site" description="Proton donor" evidence="1">
    <location>
        <position position="62"/>
    </location>
</feature>
<dbReference type="OrthoDB" id="10248475at2759"/>
<dbReference type="CDD" id="cd02587">
    <property type="entry name" value="HAD_5-3dNT"/>
    <property type="match status" value="1"/>
</dbReference>
<dbReference type="GO" id="GO:0009223">
    <property type="term" value="P:pyrimidine deoxyribonucleotide catabolic process"/>
    <property type="evidence" value="ECO:0007669"/>
    <property type="project" value="TreeGrafter"/>
</dbReference>
<feature type="active site" description="Nucleophile" evidence="1">
    <location>
        <position position="60"/>
    </location>
</feature>
<dbReference type="Gene3D" id="1.10.40.40">
    <property type="entry name" value="Deoxyribonucleotidase, domain 2"/>
    <property type="match status" value="1"/>
</dbReference>
<dbReference type="SUPFAM" id="SSF56784">
    <property type="entry name" value="HAD-like"/>
    <property type="match status" value="1"/>
</dbReference>
<dbReference type="EMBL" id="OV696694">
    <property type="protein sequence ID" value="CAH1273769.1"/>
    <property type="molecule type" value="Genomic_DNA"/>
</dbReference>
<dbReference type="PANTHER" id="PTHR16504">
    <property type="entry name" value="5'(3')-DEOXYRIBONUCLEOTIDASE"/>
    <property type="match status" value="1"/>
</dbReference>
<evidence type="ECO:0000313" key="3">
    <source>
        <dbReference type="Proteomes" id="UP000838412"/>
    </source>
</evidence>
<dbReference type="GO" id="GO:0008253">
    <property type="term" value="F:5'-nucleotidase activity"/>
    <property type="evidence" value="ECO:0007669"/>
    <property type="project" value="InterPro"/>
</dbReference>
<reference evidence="2" key="1">
    <citation type="submission" date="2022-01" db="EMBL/GenBank/DDBJ databases">
        <authorList>
            <person name="Braso-Vives M."/>
        </authorList>
    </citation>
    <scope>NUCLEOTIDE SEQUENCE</scope>
</reference>
<gene>
    <name evidence="2" type="primary">NT5C</name>
    <name evidence="2" type="ORF">BLAG_LOCUS25001</name>
</gene>
<accession>A0A8K0AD71</accession>
<dbReference type="AlphaFoldDB" id="A0A8K0AD71"/>
<dbReference type="InterPro" id="IPR023214">
    <property type="entry name" value="HAD_sf"/>
</dbReference>
<name>A0A8K0AD71_BRALA</name>
<organism evidence="2 3">
    <name type="scientific">Branchiostoma lanceolatum</name>
    <name type="common">Common lancelet</name>
    <name type="synonym">Amphioxus lanceolatum</name>
    <dbReference type="NCBI Taxonomy" id="7740"/>
    <lineage>
        <taxon>Eukaryota</taxon>
        <taxon>Metazoa</taxon>
        <taxon>Chordata</taxon>
        <taxon>Cephalochordata</taxon>
        <taxon>Leptocardii</taxon>
        <taxon>Amphioxiformes</taxon>
        <taxon>Branchiostomatidae</taxon>
        <taxon>Branchiostoma</taxon>
    </lineage>
</organism>
<dbReference type="SFLD" id="SFLDG01145">
    <property type="entry name" value="C1.2.1"/>
    <property type="match status" value="1"/>
</dbReference>
<dbReference type="PANTHER" id="PTHR16504:SF4">
    <property type="entry name" value="5'(3')-DEOXYRIBONUCLEOTIDASE"/>
    <property type="match status" value="1"/>
</dbReference>
<protein>
    <submittedName>
        <fullName evidence="2">NT5C protein</fullName>
    </submittedName>
</protein>
<dbReference type="InterPro" id="IPR010708">
    <property type="entry name" value="5'(3')-deoxyribonucleotidase"/>
</dbReference>
<dbReference type="SFLD" id="SFLDS00003">
    <property type="entry name" value="Haloacid_Dehalogenase"/>
    <property type="match status" value="1"/>
</dbReference>
<evidence type="ECO:0000256" key="1">
    <source>
        <dbReference type="PIRSR" id="PIRSR610708-1"/>
    </source>
</evidence>
<evidence type="ECO:0000313" key="2">
    <source>
        <dbReference type="EMBL" id="CAH1273769.1"/>
    </source>
</evidence>